<gene>
    <name evidence="1" type="ORF">DM02DRAFT_327605</name>
</gene>
<evidence type="ECO:0000313" key="1">
    <source>
        <dbReference type="EMBL" id="PVI07485.1"/>
    </source>
</evidence>
<dbReference type="EMBL" id="KZ805304">
    <property type="protein sequence ID" value="PVI07485.1"/>
    <property type="molecule type" value="Genomic_DNA"/>
</dbReference>
<organism evidence="1 2">
    <name type="scientific">Periconia macrospinosa</name>
    <dbReference type="NCBI Taxonomy" id="97972"/>
    <lineage>
        <taxon>Eukaryota</taxon>
        <taxon>Fungi</taxon>
        <taxon>Dikarya</taxon>
        <taxon>Ascomycota</taxon>
        <taxon>Pezizomycotina</taxon>
        <taxon>Dothideomycetes</taxon>
        <taxon>Pleosporomycetidae</taxon>
        <taxon>Pleosporales</taxon>
        <taxon>Massarineae</taxon>
        <taxon>Periconiaceae</taxon>
        <taxon>Periconia</taxon>
    </lineage>
</organism>
<dbReference type="AlphaFoldDB" id="A0A2V1EDX9"/>
<dbReference type="Proteomes" id="UP000244855">
    <property type="component" value="Unassembled WGS sequence"/>
</dbReference>
<name>A0A2V1EDX9_9PLEO</name>
<evidence type="ECO:0000313" key="2">
    <source>
        <dbReference type="Proteomes" id="UP000244855"/>
    </source>
</evidence>
<accession>A0A2V1EDX9</accession>
<protein>
    <submittedName>
        <fullName evidence="1">Uncharacterized protein</fullName>
    </submittedName>
</protein>
<proteinExistence type="predicted"/>
<keyword evidence="2" id="KW-1185">Reference proteome</keyword>
<sequence length="75" mass="8611">MARYAQWFAGVVGWCVICNTGRLASNGHKTALGYESQEYFTIQLVEREKESYETRGDTAFLYTSRWGEGMYTRPA</sequence>
<reference evidence="1 2" key="1">
    <citation type="journal article" date="2018" name="Sci. Rep.">
        <title>Comparative genomics provides insights into the lifestyle and reveals functional heterogeneity of dark septate endophytic fungi.</title>
        <authorList>
            <person name="Knapp D.G."/>
            <person name="Nemeth J.B."/>
            <person name="Barry K."/>
            <person name="Hainaut M."/>
            <person name="Henrissat B."/>
            <person name="Johnson J."/>
            <person name="Kuo A."/>
            <person name="Lim J.H.P."/>
            <person name="Lipzen A."/>
            <person name="Nolan M."/>
            <person name="Ohm R.A."/>
            <person name="Tamas L."/>
            <person name="Grigoriev I.V."/>
            <person name="Spatafora J.W."/>
            <person name="Nagy L.G."/>
            <person name="Kovacs G.M."/>
        </authorList>
    </citation>
    <scope>NUCLEOTIDE SEQUENCE [LARGE SCALE GENOMIC DNA]</scope>
    <source>
        <strain evidence="1 2">DSE2036</strain>
    </source>
</reference>